<evidence type="ECO:0000256" key="13">
    <source>
        <dbReference type="ARBA" id="ARBA00081952"/>
    </source>
</evidence>
<evidence type="ECO:0000256" key="10">
    <source>
        <dbReference type="ARBA" id="ARBA00023098"/>
    </source>
</evidence>
<evidence type="ECO:0000256" key="12">
    <source>
        <dbReference type="ARBA" id="ARBA00050489"/>
    </source>
</evidence>
<dbReference type="GO" id="GO:0047560">
    <property type="term" value="F:3-dehydrosphinganine reductase activity"/>
    <property type="evidence" value="ECO:0007669"/>
    <property type="project" value="UniProtKB-EC"/>
</dbReference>
<evidence type="ECO:0000256" key="8">
    <source>
        <dbReference type="ARBA" id="ARBA00022919"/>
    </source>
</evidence>
<evidence type="ECO:0000313" key="16">
    <source>
        <dbReference type="EMBL" id="CAL5055372.1"/>
    </source>
</evidence>
<dbReference type="GO" id="GO:0030148">
    <property type="term" value="P:sphingolipid biosynthetic process"/>
    <property type="evidence" value="ECO:0007669"/>
    <property type="project" value="UniProtKB-ARBA"/>
</dbReference>
<protein>
    <recommendedName>
        <fullName evidence="11">3-dehydrosphinganine reductase</fullName>
        <ecNumber evidence="11">1.1.1.102</ecNumber>
    </recommendedName>
    <alternativeName>
        <fullName evidence="14">3-ketodihydrosphingosine reductase</fullName>
    </alternativeName>
    <alternativeName>
        <fullName evidence="13">3-ketosphinganine reductase</fullName>
    </alternativeName>
</protein>
<keyword evidence="17" id="KW-1185">Reference proteome</keyword>
<dbReference type="Proteomes" id="UP001497457">
    <property type="component" value="Chromosome 4rd"/>
</dbReference>
<organism evidence="16 17">
    <name type="scientific">Urochloa decumbens</name>
    <dbReference type="NCBI Taxonomy" id="240449"/>
    <lineage>
        <taxon>Eukaryota</taxon>
        <taxon>Viridiplantae</taxon>
        <taxon>Streptophyta</taxon>
        <taxon>Embryophyta</taxon>
        <taxon>Tracheophyta</taxon>
        <taxon>Spermatophyta</taxon>
        <taxon>Magnoliopsida</taxon>
        <taxon>Liliopsida</taxon>
        <taxon>Poales</taxon>
        <taxon>Poaceae</taxon>
        <taxon>PACMAD clade</taxon>
        <taxon>Panicoideae</taxon>
        <taxon>Panicodae</taxon>
        <taxon>Paniceae</taxon>
        <taxon>Melinidinae</taxon>
        <taxon>Urochloa</taxon>
    </lineage>
</organism>
<keyword evidence="9" id="KW-0560">Oxidoreductase</keyword>
<keyword evidence="15" id="KW-0732">Signal</keyword>
<keyword evidence="5" id="KW-0547">Nucleotide-binding</keyword>
<evidence type="ECO:0000256" key="15">
    <source>
        <dbReference type="SAM" id="SignalP"/>
    </source>
</evidence>
<evidence type="ECO:0000256" key="5">
    <source>
        <dbReference type="ARBA" id="ARBA00022741"/>
    </source>
</evidence>
<dbReference type="CDD" id="cd08939">
    <property type="entry name" value="KDSR-like_SDR_c"/>
    <property type="match status" value="1"/>
</dbReference>
<evidence type="ECO:0000256" key="6">
    <source>
        <dbReference type="ARBA" id="ARBA00022824"/>
    </source>
</evidence>
<dbReference type="InterPro" id="IPR036291">
    <property type="entry name" value="NAD(P)-bd_dom_sf"/>
</dbReference>
<dbReference type="EC" id="1.1.1.102" evidence="11"/>
<gene>
    <name evidence="16" type="ORF">URODEC1_LOCUS94385</name>
</gene>
<dbReference type="PROSITE" id="PS00061">
    <property type="entry name" value="ADH_SHORT"/>
    <property type="match status" value="1"/>
</dbReference>
<dbReference type="PANTHER" id="PTHR43550:SF3">
    <property type="entry name" value="3-KETODIHYDROSPHINGOSINE REDUCTASE"/>
    <property type="match status" value="1"/>
</dbReference>
<dbReference type="Gene3D" id="3.40.50.720">
    <property type="entry name" value="NAD(P)-binding Rossmann-like Domain"/>
    <property type="match status" value="1"/>
</dbReference>
<evidence type="ECO:0000256" key="9">
    <source>
        <dbReference type="ARBA" id="ARBA00023002"/>
    </source>
</evidence>
<dbReference type="SUPFAM" id="SSF51735">
    <property type="entry name" value="NAD(P)-binding Rossmann-fold domains"/>
    <property type="match status" value="1"/>
</dbReference>
<reference evidence="16" key="1">
    <citation type="submission" date="2024-10" db="EMBL/GenBank/DDBJ databases">
        <authorList>
            <person name="Ryan C."/>
        </authorList>
    </citation>
    <scope>NUCLEOTIDE SEQUENCE [LARGE SCALE GENOMIC DNA]</scope>
</reference>
<dbReference type="GO" id="GO:0005789">
    <property type="term" value="C:endoplasmic reticulum membrane"/>
    <property type="evidence" value="ECO:0007669"/>
    <property type="project" value="UniProtKB-ARBA"/>
</dbReference>
<dbReference type="EMBL" id="OZ075114">
    <property type="protein sequence ID" value="CAL5055372.1"/>
    <property type="molecule type" value="Genomic_DNA"/>
</dbReference>
<keyword evidence="7" id="KW-0521">NADP</keyword>
<sequence>MAAALLLLLVPPVGLLAALAFLARPRGARVPLKGRHVFITGGSSGIGLAMATAAAREGARVSILARNLARLEEARAAIQRDWGRSDVGVHAADVRDAEAVARALEEAGPVDVLVCNHGVFVPQELERQDMEEIKWMVDINLMGTFHLIKAALPAMKARTRETRLPGSIAIMSSQAGQVGIYGYTAYSASKFALRGLGEALQHEVITDNIHVSLIFPPDTETPGLEEEHKRRPELTNIIAGSSGGMKANDVAKKALDGIKSGRFIVPCNFEGAMLAVATAGLSPQSSPVMAFLEVIGAGLMRFAALCFQWNWFSTIEGYYAKNKKRE</sequence>
<comment type="subcellular location">
    <subcellularLocation>
        <location evidence="1">Endoplasmic reticulum</location>
    </subcellularLocation>
</comment>
<evidence type="ECO:0000256" key="2">
    <source>
        <dbReference type="ARBA" id="ARBA00004760"/>
    </source>
</evidence>
<comment type="pathway">
    <text evidence="3">Sphingolipid metabolism.</text>
</comment>
<feature type="chain" id="PRO_5044771757" description="3-dehydrosphinganine reductase" evidence="15">
    <location>
        <begin position="18"/>
        <end position="326"/>
    </location>
</feature>
<evidence type="ECO:0000313" key="17">
    <source>
        <dbReference type="Proteomes" id="UP001497457"/>
    </source>
</evidence>
<evidence type="ECO:0000256" key="3">
    <source>
        <dbReference type="ARBA" id="ARBA00004991"/>
    </source>
</evidence>
<dbReference type="FunFam" id="3.40.50.720:FF:000165">
    <property type="entry name" value="3-ketodihydrosphingosine reductase"/>
    <property type="match status" value="1"/>
</dbReference>
<keyword evidence="6" id="KW-0256">Endoplasmic reticulum</keyword>
<dbReference type="InterPro" id="IPR002347">
    <property type="entry name" value="SDR_fam"/>
</dbReference>
<evidence type="ECO:0000256" key="4">
    <source>
        <dbReference type="ARBA" id="ARBA00006484"/>
    </source>
</evidence>
<keyword evidence="10" id="KW-0443">Lipid metabolism</keyword>
<keyword evidence="8" id="KW-0746">Sphingolipid metabolism</keyword>
<dbReference type="GO" id="GO:0000166">
    <property type="term" value="F:nucleotide binding"/>
    <property type="evidence" value="ECO:0007669"/>
    <property type="project" value="UniProtKB-KW"/>
</dbReference>
<comment type="catalytic activity">
    <reaction evidence="12">
        <text>sphinganine + NADP(+) = 3-oxosphinganine + NADPH + H(+)</text>
        <dbReference type="Rhea" id="RHEA:22640"/>
        <dbReference type="ChEBI" id="CHEBI:15378"/>
        <dbReference type="ChEBI" id="CHEBI:57783"/>
        <dbReference type="ChEBI" id="CHEBI:57817"/>
        <dbReference type="ChEBI" id="CHEBI:58299"/>
        <dbReference type="ChEBI" id="CHEBI:58349"/>
        <dbReference type="EC" id="1.1.1.102"/>
    </reaction>
</comment>
<comment type="pathway">
    <text evidence="2">Lipid metabolism; sphingolipid metabolism.</text>
</comment>
<dbReference type="InterPro" id="IPR045022">
    <property type="entry name" value="KDSR-like"/>
</dbReference>
<dbReference type="InterPro" id="IPR020904">
    <property type="entry name" value="Sc_DH/Rdtase_CS"/>
</dbReference>
<dbReference type="AlphaFoldDB" id="A0ABC9ED68"/>
<evidence type="ECO:0000256" key="11">
    <source>
        <dbReference type="ARBA" id="ARBA00026112"/>
    </source>
</evidence>
<comment type="similarity">
    <text evidence="4">Belongs to the short-chain dehydrogenases/reductases (SDR) family.</text>
</comment>
<dbReference type="Pfam" id="PF00106">
    <property type="entry name" value="adh_short"/>
    <property type="match status" value="1"/>
</dbReference>
<proteinExistence type="inferred from homology"/>
<feature type="signal peptide" evidence="15">
    <location>
        <begin position="1"/>
        <end position="17"/>
    </location>
</feature>
<evidence type="ECO:0000256" key="14">
    <source>
        <dbReference type="ARBA" id="ARBA00083783"/>
    </source>
</evidence>
<accession>A0ABC9ED68</accession>
<evidence type="ECO:0000256" key="7">
    <source>
        <dbReference type="ARBA" id="ARBA00022857"/>
    </source>
</evidence>
<dbReference type="PRINTS" id="PR00081">
    <property type="entry name" value="GDHRDH"/>
</dbReference>
<name>A0ABC9ED68_9POAL</name>
<evidence type="ECO:0000256" key="1">
    <source>
        <dbReference type="ARBA" id="ARBA00004240"/>
    </source>
</evidence>
<dbReference type="PANTHER" id="PTHR43550">
    <property type="entry name" value="3-KETODIHYDROSPHINGOSINE REDUCTASE"/>
    <property type="match status" value="1"/>
</dbReference>